<dbReference type="InterPro" id="IPR038444">
    <property type="entry name" value="DUF465_sf"/>
</dbReference>
<gene>
    <name evidence="1" type="ORF">ENJ42_00870</name>
</gene>
<organism evidence="1">
    <name type="scientific">Hellea balneolensis</name>
    <dbReference type="NCBI Taxonomy" id="287478"/>
    <lineage>
        <taxon>Bacteria</taxon>
        <taxon>Pseudomonadati</taxon>
        <taxon>Pseudomonadota</taxon>
        <taxon>Alphaproteobacteria</taxon>
        <taxon>Maricaulales</taxon>
        <taxon>Robiginitomaculaceae</taxon>
        <taxon>Hellea</taxon>
    </lineage>
</organism>
<reference evidence="1" key="1">
    <citation type="journal article" date="2020" name="mSystems">
        <title>Genome- and Community-Level Interaction Insights into Carbon Utilization and Element Cycling Functions of Hydrothermarchaeota in Hydrothermal Sediment.</title>
        <authorList>
            <person name="Zhou Z."/>
            <person name="Liu Y."/>
            <person name="Xu W."/>
            <person name="Pan J."/>
            <person name="Luo Z.H."/>
            <person name="Li M."/>
        </authorList>
    </citation>
    <scope>NUCLEOTIDE SEQUENCE [LARGE SCALE GENOMIC DNA]</scope>
    <source>
        <strain evidence="1">HyVt-485</strain>
    </source>
</reference>
<dbReference type="Pfam" id="PF04325">
    <property type="entry name" value="DUF465"/>
    <property type="match status" value="1"/>
</dbReference>
<dbReference type="Gene3D" id="6.10.280.50">
    <property type="match status" value="1"/>
</dbReference>
<evidence type="ECO:0000313" key="1">
    <source>
        <dbReference type="EMBL" id="HHL42144.1"/>
    </source>
</evidence>
<name>A0A7C5QZK5_9PROT</name>
<dbReference type="AlphaFoldDB" id="A0A7C5QZK5"/>
<dbReference type="EMBL" id="DRMJ01000041">
    <property type="protein sequence ID" value="HHL42144.1"/>
    <property type="molecule type" value="Genomic_DNA"/>
</dbReference>
<sequence>MSHTQHELAEVFPEFKDKIHALKAKDAHFAKLVKRHHKNNRKIHRFETGVKSTSDFHLEDLKKKRLYLLDIIQHILTHSD</sequence>
<accession>A0A7C5QZK5</accession>
<dbReference type="Proteomes" id="UP000885830">
    <property type="component" value="Unassembled WGS sequence"/>
</dbReference>
<protein>
    <submittedName>
        <fullName evidence="1">DUF465 domain-containing protein</fullName>
    </submittedName>
</protein>
<proteinExistence type="predicted"/>
<comment type="caution">
    <text evidence="1">The sequence shown here is derived from an EMBL/GenBank/DDBJ whole genome shotgun (WGS) entry which is preliminary data.</text>
</comment>
<dbReference type="InterPro" id="IPR007420">
    <property type="entry name" value="DUF465"/>
</dbReference>